<dbReference type="InterPro" id="IPR051044">
    <property type="entry name" value="MAG_DAG_Lipase"/>
</dbReference>
<dbReference type="AlphaFoldDB" id="A0AAW1QXD4"/>
<dbReference type="Proteomes" id="UP001445335">
    <property type="component" value="Unassembled WGS sequence"/>
</dbReference>
<evidence type="ECO:0000313" key="3">
    <source>
        <dbReference type="Proteomes" id="UP001445335"/>
    </source>
</evidence>
<protein>
    <recommendedName>
        <fullName evidence="1">Serine aminopeptidase S33 domain-containing protein</fullName>
    </recommendedName>
</protein>
<organism evidence="2 3">
    <name type="scientific">Elliptochloris bilobata</name>
    <dbReference type="NCBI Taxonomy" id="381761"/>
    <lineage>
        <taxon>Eukaryota</taxon>
        <taxon>Viridiplantae</taxon>
        <taxon>Chlorophyta</taxon>
        <taxon>core chlorophytes</taxon>
        <taxon>Trebouxiophyceae</taxon>
        <taxon>Trebouxiophyceae incertae sedis</taxon>
        <taxon>Elliptochloris clade</taxon>
        <taxon>Elliptochloris</taxon>
    </lineage>
</organism>
<reference evidence="2 3" key="1">
    <citation type="journal article" date="2024" name="Nat. Commun.">
        <title>Phylogenomics reveals the evolutionary origins of lichenization in chlorophyte algae.</title>
        <authorList>
            <person name="Puginier C."/>
            <person name="Libourel C."/>
            <person name="Otte J."/>
            <person name="Skaloud P."/>
            <person name="Haon M."/>
            <person name="Grisel S."/>
            <person name="Petersen M."/>
            <person name="Berrin J.G."/>
            <person name="Delaux P.M."/>
            <person name="Dal Grande F."/>
            <person name="Keller J."/>
        </authorList>
    </citation>
    <scope>NUCLEOTIDE SEQUENCE [LARGE SCALE GENOMIC DNA]</scope>
    <source>
        <strain evidence="2 3">SAG 245.80</strain>
    </source>
</reference>
<dbReference type="PANTHER" id="PTHR11614">
    <property type="entry name" value="PHOSPHOLIPASE-RELATED"/>
    <property type="match status" value="1"/>
</dbReference>
<gene>
    <name evidence="2" type="ORF">WJX81_005243</name>
</gene>
<keyword evidence="3" id="KW-1185">Reference proteome</keyword>
<proteinExistence type="predicted"/>
<accession>A0AAW1QXD4</accession>
<feature type="domain" description="Serine aminopeptidase S33" evidence="1">
    <location>
        <begin position="30"/>
        <end position="271"/>
    </location>
</feature>
<dbReference type="InterPro" id="IPR022742">
    <property type="entry name" value="Hydrolase_4"/>
</dbReference>
<evidence type="ECO:0000259" key="1">
    <source>
        <dbReference type="Pfam" id="PF12146"/>
    </source>
</evidence>
<dbReference type="Gene3D" id="3.40.50.1820">
    <property type="entry name" value="alpha/beta hydrolase"/>
    <property type="match status" value="1"/>
</dbReference>
<dbReference type="InterPro" id="IPR029058">
    <property type="entry name" value="AB_hydrolase_fold"/>
</dbReference>
<evidence type="ECO:0000313" key="2">
    <source>
        <dbReference type="EMBL" id="KAK9826121.1"/>
    </source>
</evidence>
<dbReference type="Pfam" id="PF12146">
    <property type="entry name" value="Hydrolase_4"/>
    <property type="match status" value="1"/>
</dbReference>
<comment type="caution">
    <text evidence="2">The sequence shown here is derived from an EMBL/GenBank/DDBJ whole genome shotgun (WGS) entry which is preliminary data.</text>
</comment>
<dbReference type="SUPFAM" id="SSF53474">
    <property type="entry name" value="alpha/beta-Hydrolases"/>
    <property type="match status" value="1"/>
</dbReference>
<name>A0AAW1QXD4_9CHLO</name>
<dbReference type="EMBL" id="JALJOU010000068">
    <property type="protein sequence ID" value="KAK9826121.1"/>
    <property type="molecule type" value="Genomic_DNA"/>
</dbReference>
<sequence>MGGVTCNRGTRTNKRSQELHTVEYLPEGQTPRALLFFQHGYGEHIGRYRSVHTELASSGIAVFGMDAHGHGRSEPRDEDDRALVHAFSHLVEDYAEYAGEVRARFGGAAGPPAFAAGQSMGGLLATHLVLRDQTAWAGLILCSAAIDIEWSLVTRIQAPIGNLLALLVPRWRIVPAVPLEYISNDPAVVADFAADPLNFVGNVRAKTANELLKGFREVQQRQAELRVPLLALHGTHDHITSYPAVKRLLQVSQSRDASLVEFPGAYHELFMGAERDASVRALRDCTAASAQPRGWVLQHVHQAEDASKL</sequence>